<protein>
    <recommendedName>
        <fullName evidence="4">AAA-ATPase-like domain-containing protein</fullName>
    </recommendedName>
</protein>
<reference evidence="2" key="1">
    <citation type="submission" date="2022-07" db="EMBL/GenBank/DDBJ databases">
        <title>Phylogenomic reconstructions and comparative analyses of Kickxellomycotina fungi.</title>
        <authorList>
            <person name="Reynolds N.K."/>
            <person name="Stajich J.E."/>
            <person name="Barry K."/>
            <person name="Grigoriev I.V."/>
            <person name="Crous P."/>
            <person name="Smith M.E."/>
        </authorList>
    </citation>
    <scope>NUCLEOTIDE SEQUENCE</scope>
    <source>
        <strain evidence="2">BCRC 34381</strain>
    </source>
</reference>
<evidence type="ECO:0000313" key="3">
    <source>
        <dbReference type="Proteomes" id="UP001143981"/>
    </source>
</evidence>
<gene>
    <name evidence="2" type="ORF">LPJ61_006680</name>
</gene>
<dbReference type="EMBL" id="JANBOI010003540">
    <property type="protein sequence ID" value="KAJ1718346.1"/>
    <property type="molecule type" value="Genomic_DNA"/>
</dbReference>
<dbReference type="Proteomes" id="UP001143981">
    <property type="component" value="Unassembled WGS sequence"/>
</dbReference>
<dbReference type="OrthoDB" id="5586226at2759"/>
<feature type="region of interest" description="Disordered" evidence="1">
    <location>
        <begin position="1"/>
        <end position="29"/>
    </location>
</feature>
<keyword evidence="3" id="KW-1185">Reference proteome</keyword>
<evidence type="ECO:0008006" key="4">
    <source>
        <dbReference type="Google" id="ProtNLM"/>
    </source>
</evidence>
<dbReference type="AlphaFoldDB" id="A0A9W8CNC1"/>
<name>A0A9W8CNC1_9FUNG</name>
<evidence type="ECO:0000256" key="1">
    <source>
        <dbReference type="SAM" id="MobiDB-lite"/>
    </source>
</evidence>
<proteinExistence type="predicted"/>
<feature type="compositionally biased region" description="Polar residues" evidence="1">
    <location>
        <begin position="8"/>
        <end position="27"/>
    </location>
</feature>
<feature type="non-terminal residue" evidence="2">
    <location>
        <position position="1"/>
    </location>
</feature>
<sequence length="156" mass="17484">GSAEHYTPQGQQAPAHGQDSQMGNSSLPAKATGRGFIEGGFLETSEGGGFRVDKSLLCRVFLECESYVVRVSLPPRFGKSFNLSVLEQFFNVVTMNDCPQGTEEPNLDAACELRERRFANSLLKQRHPEFFKTHFAHYPVIRIDFQASPPLWLQYA</sequence>
<accession>A0A9W8CNC1</accession>
<dbReference type="PANTHER" id="PTHR34825">
    <property type="entry name" value="CONSERVED PROTEIN, WITH A WEAK D-GALACTARATE DEHYDRATASE/ALTRONATE HYDROLASE DOMAIN"/>
    <property type="match status" value="1"/>
</dbReference>
<organism evidence="2 3">
    <name type="scientific">Coemansia biformis</name>
    <dbReference type="NCBI Taxonomy" id="1286918"/>
    <lineage>
        <taxon>Eukaryota</taxon>
        <taxon>Fungi</taxon>
        <taxon>Fungi incertae sedis</taxon>
        <taxon>Zoopagomycota</taxon>
        <taxon>Kickxellomycotina</taxon>
        <taxon>Kickxellomycetes</taxon>
        <taxon>Kickxellales</taxon>
        <taxon>Kickxellaceae</taxon>
        <taxon>Coemansia</taxon>
    </lineage>
</organism>
<evidence type="ECO:0000313" key="2">
    <source>
        <dbReference type="EMBL" id="KAJ1718346.1"/>
    </source>
</evidence>
<comment type="caution">
    <text evidence="2">The sequence shown here is derived from an EMBL/GenBank/DDBJ whole genome shotgun (WGS) entry which is preliminary data.</text>
</comment>
<dbReference type="PANTHER" id="PTHR34825:SF1">
    <property type="entry name" value="AAA-ATPASE-LIKE DOMAIN-CONTAINING PROTEIN"/>
    <property type="match status" value="1"/>
</dbReference>